<dbReference type="InterPro" id="IPR002347">
    <property type="entry name" value="SDR_fam"/>
</dbReference>
<accession>A0A3E3E0Y7</accession>
<gene>
    <name evidence="3" type="ORF">DW687_02130</name>
</gene>
<dbReference type="Proteomes" id="UP000261212">
    <property type="component" value="Unassembled WGS sequence"/>
</dbReference>
<evidence type="ECO:0000313" key="3">
    <source>
        <dbReference type="EMBL" id="RGD75143.1"/>
    </source>
</evidence>
<evidence type="ECO:0000313" key="4">
    <source>
        <dbReference type="Proteomes" id="UP000261212"/>
    </source>
</evidence>
<dbReference type="FunFam" id="3.40.50.720:FF:000084">
    <property type="entry name" value="Short-chain dehydrogenase reductase"/>
    <property type="match status" value="1"/>
</dbReference>
<dbReference type="GO" id="GO:0016616">
    <property type="term" value="F:oxidoreductase activity, acting on the CH-OH group of donors, NAD or NADP as acceptor"/>
    <property type="evidence" value="ECO:0007669"/>
    <property type="project" value="TreeGrafter"/>
</dbReference>
<comment type="caution">
    <text evidence="3">The sequence shown here is derived from an EMBL/GenBank/DDBJ whole genome shotgun (WGS) entry which is preliminary data.</text>
</comment>
<organism evidence="3 4">
    <name type="scientific">Anaerofustis stercorihominis</name>
    <dbReference type="NCBI Taxonomy" id="214853"/>
    <lineage>
        <taxon>Bacteria</taxon>
        <taxon>Bacillati</taxon>
        <taxon>Bacillota</taxon>
        <taxon>Clostridia</taxon>
        <taxon>Eubacteriales</taxon>
        <taxon>Eubacteriaceae</taxon>
        <taxon>Anaerofustis</taxon>
    </lineage>
</organism>
<dbReference type="GeneID" id="98000564"/>
<name>A0A3E3E0Y7_9FIRM</name>
<dbReference type="Pfam" id="PF13561">
    <property type="entry name" value="adh_short_C2"/>
    <property type="match status" value="1"/>
</dbReference>
<reference evidence="3 4" key="1">
    <citation type="submission" date="2018-08" db="EMBL/GenBank/DDBJ databases">
        <title>A genome reference for cultivated species of the human gut microbiota.</title>
        <authorList>
            <person name="Zou Y."/>
            <person name="Xue W."/>
            <person name="Luo G."/>
        </authorList>
    </citation>
    <scope>NUCLEOTIDE SEQUENCE [LARGE SCALE GENOMIC DNA]</scope>
    <source>
        <strain evidence="3 4">AM25-6</strain>
    </source>
</reference>
<dbReference type="PANTHER" id="PTHR42760">
    <property type="entry name" value="SHORT-CHAIN DEHYDROGENASES/REDUCTASES FAMILY MEMBER"/>
    <property type="match status" value="1"/>
</dbReference>
<proteinExistence type="inferred from homology"/>
<dbReference type="RefSeq" id="WP_007050249.1">
    <property type="nucleotide sequence ID" value="NZ_CABKNJ010000001.1"/>
</dbReference>
<sequence>MEEKLLGKVALITGAARGIGREYALRLAKLGADVVITDLDIKASKFKEEDVLAPTVKEEIEVLGRKSMAFEGDATDDEFGKMVIEEVIKEFGHIDILINNVGGTGGAGPALATEMETDKFVHALHINLLSAFIFCKYAGKQMKAQKSGKIINISSVGGSVPLFITQAHYSAGKAGVDALTRMFALELAPYGVNVNAVAPGYIHTVKWDAHFEEQFKELTEKVPMGRLGTTEDCAKVIEFLATDLSDYMTGQVLYIDGGLKTLNPSSSKVNLY</sequence>
<evidence type="ECO:0000256" key="1">
    <source>
        <dbReference type="ARBA" id="ARBA00006484"/>
    </source>
</evidence>
<dbReference type="PROSITE" id="PS00061">
    <property type="entry name" value="ADH_SHORT"/>
    <property type="match status" value="1"/>
</dbReference>
<dbReference type="AlphaFoldDB" id="A0A3E3E0Y7"/>
<dbReference type="InterPro" id="IPR020904">
    <property type="entry name" value="Sc_DH/Rdtase_CS"/>
</dbReference>
<dbReference type="SUPFAM" id="SSF51735">
    <property type="entry name" value="NAD(P)-binding Rossmann-fold domains"/>
    <property type="match status" value="1"/>
</dbReference>
<keyword evidence="2" id="KW-0560">Oxidoreductase</keyword>
<dbReference type="GO" id="GO:0008206">
    <property type="term" value="P:bile acid metabolic process"/>
    <property type="evidence" value="ECO:0007669"/>
    <property type="project" value="UniProtKB-ARBA"/>
</dbReference>
<protein>
    <submittedName>
        <fullName evidence="3">SDR family oxidoreductase</fullName>
    </submittedName>
</protein>
<dbReference type="Gene3D" id="3.40.50.720">
    <property type="entry name" value="NAD(P)-binding Rossmann-like Domain"/>
    <property type="match status" value="1"/>
</dbReference>
<dbReference type="EMBL" id="QUSM01000002">
    <property type="protein sequence ID" value="RGD75143.1"/>
    <property type="molecule type" value="Genomic_DNA"/>
</dbReference>
<dbReference type="CDD" id="cd05233">
    <property type="entry name" value="SDR_c"/>
    <property type="match status" value="1"/>
</dbReference>
<dbReference type="PRINTS" id="PR00080">
    <property type="entry name" value="SDRFAMILY"/>
</dbReference>
<dbReference type="PRINTS" id="PR00081">
    <property type="entry name" value="GDHRDH"/>
</dbReference>
<evidence type="ECO:0000256" key="2">
    <source>
        <dbReference type="ARBA" id="ARBA00023002"/>
    </source>
</evidence>
<dbReference type="InterPro" id="IPR036291">
    <property type="entry name" value="NAD(P)-bd_dom_sf"/>
</dbReference>
<comment type="similarity">
    <text evidence="1">Belongs to the short-chain dehydrogenases/reductases (SDR) family.</text>
</comment>